<feature type="transmembrane region" description="Helical" evidence="7">
    <location>
        <begin position="362"/>
        <end position="379"/>
    </location>
</feature>
<evidence type="ECO:0000256" key="7">
    <source>
        <dbReference type="SAM" id="Phobius"/>
    </source>
</evidence>
<evidence type="ECO:0000256" key="1">
    <source>
        <dbReference type="ARBA" id="ARBA00004141"/>
    </source>
</evidence>
<gene>
    <name evidence="10" type="primary">LOC115745343</name>
</gene>
<dbReference type="Pfam" id="PF01694">
    <property type="entry name" value="Rhomboid"/>
    <property type="match status" value="1"/>
</dbReference>
<evidence type="ECO:0000256" key="6">
    <source>
        <dbReference type="SAM" id="MobiDB-lite"/>
    </source>
</evidence>
<keyword evidence="9" id="KW-1185">Reference proteome</keyword>
<keyword evidence="5 7" id="KW-0472">Membrane</keyword>
<feature type="transmembrane region" description="Helical" evidence="7">
    <location>
        <begin position="281"/>
        <end position="301"/>
    </location>
</feature>
<organism evidence="9 10">
    <name type="scientific">Rhodamnia argentea</name>
    <dbReference type="NCBI Taxonomy" id="178133"/>
    <lineage>
        <taxon>Eukaryota</taxon>
        <taxon>Viridiplantae</taxon>
        <taxon>Streptophyta</taxon>
        <taxon>Embryophyta</taxon>
        <taxon>Tracheophyta</taxon>
        <taxon>Spermatophyta</taxon>
        <taxon>Magnoliopsida</taxon>
        <taxon>eudicotyledons</taxon>
        <taxon>Gunneridae</taxon>
        <taxon>Pentapetalae</taxon>
        <taxon>rosids</taxon>
        <taxon>malvids</taxon>
        <taxon>Myrtales</taxon>
        <taxon>Myrtaceae</taxon>
        <taxon>Myrtoideae</taxon>
        <taxon>Myrteae</taxon>
        <taxon>Australasian group</taxon>
        <taxon>Rhodamnia</taxon>
    </lineage>
</organism>
<dbReference type="InterPro" id="IPR050925">
    <property type="entry name" value="Rhomboid_protease_S54"/>
</dbReference>
<evidence type="ECO:0000256" key="3">
    <source>
        <dbReference type="ARBA" id="ARBA00022692"/>
    </source>
</evidence>
<feature type="transmembrane region" description="Helical" evidence="7">
    <location>
        <begin position="307"/>
        <end position="327"/>
    </location>
</feature>
<evidence type="ECO:0000256" key="5">
    <source>
        <dbReference type="ARBA" id="ARBA00023136"/>
    </source>
</evidence>
<dbReference type="Gene3D" id="1.20.1540.10">
    <property type="entry name" value="Rhomboid-like"/>
    <property type="match status" value="1"/>
</dbReference>
<evidence type="ECO:0000313" key="9">
    <source>
        <dbReference type="Proteomes" id="UP000827889"/>
    </source>
</evidence>
<evidence type="ECO:0000256" key="4">
    <source>
        <dbReference type="ARBA" id="ARBA00022989"/>
    </source>
</evidence>
<feature type="domain" description="Peptidase S54 rhomboid" evidence="8">
    <location>
        <begin position="298"/>
        <end position="436"/>
    </location>
</feature>
<feature type="transmembrane region" description="Helical" evidence="7">
    <location>
        <begin position="334"/>
        <end position="356"/>
    </location>
</feature>
<feature type="transmembrane region" description="Helical" evidence="7">
    <location>
        <begin position="251"/>
        <end position="269"/>
    </location>
</feature>
<dbReference type="FunFam" id="1.20.1540.10:FF:000017">
    <property type="entry name" value="RHOMBOID-like protein 9, chloroplastic"/>
    <property type="match status" value="1"/>
</dbReference>
<evidence type="ECO:0000313" key="10">
    <source>
        <dbReference type="RefSeq" id="XP_030536705.1"/>
    </source>
</evidence>
<dbReference type="InterPro" id="IPR035952">
    <property type="entry name" value="Rhomboid-like_sf"/>
</dbReference>
<dbReference type="AlphaFoldDB" id="A0A8B8PPJ9"/>
<name>A0A8B8PPJ9_9MYRT</name>
<feature type="compositionally biased region" description="Polar residues" evidence="6">
    <location>
        <begin position="181"/>
        <end position="196"/>
    </location>
</feature>
<feature type="region of interest" description="Disordered" evidence="6">
    <location>
        <begin position="175"/>
        <end position="207"/>
    </location>
</feature>
<dbReference type="GO" id="GO:0016020">
    <property type="term" value="C:membrane"/>
    <property type="evidence" value="ECO:0007669"/>
    <property type="project" value="UniProtKB-SubCell"/>
</dbReference>
<reference evidence="10" key="1">
    <citation type="submission" date="2025-08" db="UniProtKB">
        <authorList>
            <consortium name="RefSeq"/>
        </authorList>
    </citation>
    <scope>IDENTIFICATION</scope>
    <source>
        <tissue evidence="10">Leaf</tissue>
    </source>
</reference>
<feature type="transmembrane region" description="Helical" evidence="7">
    <location>
        <begin position="466"/>
        <end position="483"/>
    </location>
</feature>
<keyword evidence="3 7" id="KW-0812">Transmembrane</keyword>
<dbReference type="PANTHER" id="PTHR43731:SF30">
    <property type="entry name" value="RHOMBOID-LIKE PROTEIN 9, CHLOROPLASTIC"/>
    <property type="match status" value="1"/>
</dbReference>
<comment type="subcellular location">
    <subcellularLocation>
        <location evidence="1">Membrane</location>
        <topology evidence="1">Multi-pass membrane protein</topology>
    </subcellularLocation>
</comment>
<evidence type="ECO:0000256" key="2">
    <source>
        <dbReference type="ARBA" id="ARBA00009045"/>
    </source>
</evidence>
<dbReference type="SUPFAM" id="SSF144091">
    <property type="entry name" value="Rhomboid-like"/>
    <property type="match status" value="1"/>
</dbReference>
<dbReference type="PANTHER" id="PTHR43731">
    <property type="entry name" value="RHOMBOID PROTEASE"/>
    <property type="match status" value="1"/>
</dbReference>
<dbReference type="GeneID" id="115745343"/>
<dbReference type="RefSeq" id="XP_030536705.1">
    <property type="nucleotide sequence ID" value="XM_030680845.2"/>
</dbReference>
<keyword evidence="4 7" id="KW-1133">Transmembrane helix</keyword>
<dbReference type="Proteomes" id="UP000827889">
    <property type="component" value="Chromosome 8"/>
</dbReference>
<evidence type="ECO:0000259" key="8">
    <source>
        <dbReference type="Pfam" id="PF01694"/>
    </source>
</evidence>
<proteinExistence type="inferred from homology"/>
<comment type="similarity">
    <text evidence="2">Belongs to the peptidase S54 family.</text>
</comment>
<dbReference type="GO" id="GO:0004252">
    <property type="term" value="F:serine-type endopeptidase activity"/>
    <property type="evidence" value="ECO:0007669"/>
    <property type="project" value="InterPro"/>
</dbReference>
<sequence>MPPPSPALNRYHLDMVNMAVTPIRYKIPYIGRPHLSRNIPRHREGLFVCDPGSTVHGLRWFSSGSVDIGRRWSLQNEKMVGAPFLRRDSWADGHLKRLVKNAPHRKSAHVTCHASNDSSESQLRALDSYFGKLGDVDKPVLDDDSSVKIEVLGKSDLFKSERGLDLRDAYLGKAEGGKGMSDTNSGACSSSSSQDKVTARSDLMETPFPPSEESKIVHWRKTRARNEPRLMRDEKGQDSQVLQNFDDISDLYLISIIASINIAVFLFELARPVRNSDMDLFSLPLLYGAKINHLILTGEWWRLVTPMFLHSGVFHIALGCWALLAFGPKVCKGYGSFTFFLTYLLGGISGNLTSFLHTPDPTVGGTGPIFAMIGAWLIYQTQNKEMISKDVSESMFQKAVVATALSFLLSNFGHIDDWTHLGAAVMGIVYGYFTCPTLQLDDASSTSGQEEGITLVRQPADPRKSLLVFVLLILALGSLVYFIEPPLGTLMTDNLV</sequence>
<dbReference type="InterPro" id="IPR022764">
    <property type="entry name" value="Peptidase_S54_rhomboid_dom"/>
</dbReference>
<protein>
    <submittedName>
        <fullName evidence="10">RHOMBOID-like protein 9, chloroplastic isoform X2</fullName>
    </submittedName>
</protein>
<accession>A0A8B8PPJ9</accession>